<dbReference type="Gene3D" id="1.10.472.80">
    <property type="entry name" value="Ypt/Rab-GAP domain of gyp1p, domain 3"/>
    <property type="match status" value="1"/>
</dbReference>
<dbReference type="SMART" id="SM00054">
    <property type="entry name" value="EFh"/>
    <property type="match status" value="2"/>
</dbReference>
<evidence type="ECO:0008006" key="6">
    <source>
        <dbReference type="Google" id="ProtNLM"/>
    </source>
</evidence>
<dbReference type="Proteomes" id="UP000187209">
    <property type="component" value="Unassembled WGS sequence"/>
</dbReference>
<feature type="domain" description="Rab-GAP TBC" evidence="2">
    <location>
        <begin position="1"/>
        <end position="259"/>
    </location>
</feature>
<dbReference type="InterPro" id="IPR018247">
    <property type="entry name" value="EF_Hand_1_Ca_BS"/>
</dbReference>
<dbReference type="PROSITE" id="PS50086">
    <property type="entry name" value="TBC_RABGAP"/>
    <property type="match status" value="1"/>
</dbReference>
<dbReference type="PANTHER" id="PTHR47219:SF20">
    <property type="entry name" value="TBC1 DOMAIN FAMILY MEMBER 2B"/>
    <property type="match status" value="1"/>
</dbReference>
<dbReference type="Pfam" id="PF13202">
    <property type="entry name" value="EF-hand_5"/>
    <property type="match status" value="2"/>
</dbReference>
<protein>
    <recommendedName>
        <fullName evidence="6">Calmodulin</fullName>
    </recommendedName>
</protein>
<name>A0A1R2CAE4_9CILI</name>
<sequence>METEEENQESKCFRCSCPFKEGSWDRNPIIHSISENLCQLCENYFCTMKITKKISWNELLPQGSQWLESSGILSYMRQYNHGISTYLAIKIPSEDEKQLEQKVLSGLTDAETFLGDMKICLQIVRKESYRIDIFKVLRAYIAKNPQVGYCEGLNIVCAWLLMFFDVNSAMWVLSYLIEKVLLPDFYIGNKHGNSVNGIYIEASVIAEVLEMLMPGVKQGCLPTEQFSSFFSYQPLVNLFVNIVNFECTFFIWDKLMNQGSIALINGTVSLAMVCEQDIINGEHPMKIMKSLYRRNIEEQLQDLYLKCDKVIDLGMVESMRAKAKEFRAKQWINCEKILIKRLENCSNFNLNEILDIQQIFNTMIEEKEKRLKKIKFFRRSNTMDVKQINDISGLESSSTGISKTEFIKVISKFNKNLKHSAGILFEQFDEDKSGNLDFRELTLCISVFWKGTFEEKLRVCFDAYDKDKSGYLQAEEIENLINNLLKQYQKYKNDEEDRQSIQTIEEITKRLRDLCEQFNGILCFEDFSLAVKTDPMLYSCFFDHFGQSTGNASEYMKKFSNEKESGPFVVKKCQSCWIF</sequence>
<evidence type="ECO:0000256" key="1">
    <source>
        <dbReference type="ARBA" id="ARBA00022837"/>
    </source>
</evidence>
<organism evidence="4 5">
    <name type="scientific">Stentor coeruleus</name>
    <dbReference type="NCBI Taxonomy" id="5963"/>
    <lineage>
        <taxon>Eukaryota</taxon>
        <taxon>Sar</taxon>
        <taxon>Alveolata</taxon>
        <taxon>Ciliophora</taxon>
        <taxon>Postciliodesmatophora</taxon>
        <taxon>Heterotrichea</taxon>
        <taxon>Heterotrichida</taxon>
        <taxon>Stentoridae</taxon>
        <taxon>Stentor</taxon>
    </lineage>
</organism>
<dbReference type="InterPro" id="IPR011992">
    <property type="entry name" value="EF-hand-dom_pair"/>
</dbReference>
<comment type="caution">
    <text evidence="4">The sequence shown here is derived from an EMBL/GenBank/DDBJ whole genome shotgun (WGS) entry which is preliminary data.</text>
</comment>
<dbReference type="Gene3D" id="1.10.8.270">
    <property type="entry name" value="putative rabgap domain of human tbc1 domain family member 14 like domains"/>
    <property type="match status" value="1"/>
</dbReference>
<dbReference type="GO" id="GO:0005509">
    <property type="term" value="F:calcium ion binding"/>
    <property type="evidence" value="ECO:0007669"/>
    <property type="project" value="InterPro"/>
</dbReference>
<reference evidence="4 5" key="1">
    <citation type="submission" date="2016-11" db="EMBL/GenBank/DDBJ databases">
        <title>The macronuclear genome of Stentor coeruleus: a giant cell with tiny introns.</title>
        <authorList>
            <person name="Slabodnick M."/>
            <person name="Ruby J.G."/>
            <person name="Reiff S.B."/>
            <person name="Swart E.C."/>
            <person name="Gosai S."/>
            <person name="Prabakaran S."/>
            <person name="Witkowska E."/>
            <person name="Larue G.E."/>
            <person name="Fisher S."/>
            <person name="Freeman R.M."/>
            <person name="Gunawardena J."/>
            <person name="Chu W."/>
            <person name="Stover N.A."/>
            <person name="Gregory B.D."/>
            <person name="Nowacki M."/>
            <person name="Derisi J."/>
            <person name="Roy S.W."/>
            <person name="Marshall W.F."/>
            <person name="Sood P."/>
        </authorList>
    </citation>
    <scope>NUCLEOTIDE SEQUENCE [LARGE SCALE GENOMIC DNA]</scope>
    <source>
        <strain evidence="4">WM001</strain>
    </source>
</reference>
<dbReference type="PROSITE" id="PS50222">
    <property type="entry name" value="EF_HAND_2"/>
    <property type="match status" value="2"/>
</dbReference>
<dbReference type="InterPro" id="IPR035969">
    <property type="entry name" value="Rab-GAP_TBC_sf"/>
</dbReference>
<dbReference type="GO" id="GO:0031267">
    <property type="term" value="F:small GTPase binding"/>
    <property type="evidence" value="ECO:0007669"/>
    <property type="project" value="TreeGrafter"/>
</dbReference>
<feature type="domain" description="EF-hand" evidence="3">
    <location>
        <begin position="416"/>
        <end position="451"/>
    </location>
</feature>
<dbReference type="PROSITE" id="PS00018">
    <property type="entry name" value="EF_HAND_1"/>
    <property type="match status" value="2"/>
</dbReference>
<evidence type="ECO:0000259" key="2">
    <source>
        <dbReference type="PROSITE" id="PS50086"/>
    </source>
</evidence>
<evidence type="ECO:0000313" key="4">
    <source>
        <dbReference type="EMBL" id="OMJ85945.1"/>
    </source>
</evidence>
<dbReference type="PANTHER" id="PTHR47219">
    <property type="entry name" value="RAB GTPASE-ACTIVATING PROTEIN 1-LIKE"/>
    <property type="match status" value="1"/>
</dbReference>
<dbReference type="Pfam" id="PF00566">
    <property type="entry name" value="RabGAP-TBC"/>
    <property type="match status" value="1"/>
</dbReference>
<gene>
    <name evidence="4" type="ORF">SteCoe_12648</name>
</gene>
<dbReference type="InterPro" id="IPR000195">
    <property type="entry name" value="Rab-GAP-TBC_dom"/>
</dbReference>
<accession>A0A1R2CAE4</accession>
<dbReference type="SUPFAM" id="SSF47923">
    <property type="entry name" value="Ypt/Rab-GAP domain of gyp1p"/>
    <property type="match status" value="1"/>
</dbReference>
<dbReference type="InterPro" id="IPR002048">
    <property type="entry name" value="EF_hand_dom"/>
</dbReference>
<keyword evidence="5" id="KW-1185">Reference proteome</keyword>
<dbReference type="EMBL" id="MPUH01000221">
    <property type="protein sequence ID" value="OMJ85945.1"/>
    <property type="molecule type" value="Genomic_DNA"/>
</dbReference>
<evidence type="ECO:0000313" key="5">
    <source>
        <dbReference type="Proteomes" id="UP000187209"/>
    </source>
</evidence>
<dbReference type="InterPro" id="IPR050302">
    <property type="entry name" value="Rab_GAP_TBC_domain"/>
</dbReference>
<dbReference type="SUPFAM" id="SSF47473">
    <property type="entry name" value="EF-hand"/>
    <property type="match status" value="1"/>
</dbReference>
<dbReference type="GO" id="GO:0005096">
    <property type="term" value="F:GTPase activator activity"/>
    <property type="evidence" value="ECO:0007669"/>
    <property type="project" value="TreeGrafter"/>
</dbReference>
<keyword evidence="1" id="KW-0106">Calcium</keyword>
<proteinExistence type="predicted"/>
<dbReference type="OrthoDB" id="288404at2759"/>
<evidence type="ECO:0000259" key="3">
    <source>
        <dbReference type="PROSITE" id="PS50222"/>
    </source>
</evidence>
<dbReference type="AlphaFoldDB" id="A0A1R2CAE4"/>
<feature type="domain" description="EF-hand" evidence="3">
    <location>
        <begin position="452"/>
        <end position="487"/>
    </location>
</feature>
<dbReference type="Gene3D" id="1.10.238.10">
    <property type="entry name" value="EF-hand"/>
    <property type="match status" value="1"/>
</dbReference>